<feature type="binding site" evidence="4">
    <location>
        <position position="1170"/>
    </location>
    <ligand>
        <name>Mg(2+)</name>
        <dbReference type="ChEBI" id="CHEBI:18420"/>
    </ligand>
</feature>
<feature type="compositionally biased region" description="Basic and acidic residues" evidence="6">
    <location>
        <begin position="123"/>
        <end position="132"/>
    </location>
</feature>
<evidence type="ECO:0000256" key="1">
    <source>
        <dbReference type="ARBA" id="ARBA00022490"/>
    </source>
</evidence>
<accession>A0AAW0YM14</accession>
<comment type="caution">
    <text evidence="8">The sequence shown here is derived from an EMBL/GenBank/DDBJ whole genome shotgun (WGS) entry which is preliminary data.</text>
</comment>
<feature type="region of interest" description="Disordered" evidence="6">
    <location>
        <begin position="738"/>
        <end position="761"/>
    </location>
</feature>
<keyword evidence="1 4" id="KW-0963">Cytoplasm</keyword>
<dbReference type="Gene3D" id="2.40.50.140">
    <property type="entry name" value="Nucleic acid-binding proteins"/>
    <property type="match status" value="1"/>
</dbReference>
<comment type="cofactor">
    <cofactor evidence="4">
        <name>Mg(2+)</name>
        <dbReference type="ChEBI" id="CHEBI:18420"/>
    </cofactor>
    <cofactor evidence="4">
        <name>Mn(2+)</name>
        <dbReference type="ChEBI" id="CHEBI:29035"/>
    </cofactor>
</comment>
<dbReference type="GO" id="GO:0000175">
    <property type="term" value="F:3'-5'-RNA exonuclease activity"/>
    <property type="evidence" value="ECO:0007669"/>
    <property type="project" value="UniProtKB-UniRule"/>
</dbReference>
<proteinExistence type="inferred from homology"/>
<gene>
    <name evidence="8" type="ORF">IAR55_003259</name>
</gene>
<feature type="binding site" evidence="4">
    <location>
        <position position="1161"/>
    </location>
    <ligand>
        <name>Mg(2+)</name>
        <dbReference type="ChEBI" id="CHEBI:18420"/>
    </ligand>
</feature>
<keyword evidence="4" id="KW-0464">Manganese</keyword>
<feature type="compositionally biased region" description="Polar residues" evidence="6">
    <location>
        <begin position="559"/>
        <end position="568"/>
    </location>
</feature>
<dbReference type="SUPFAM" id="SSF50249">
    <property type="entry name" value="Nucleic acid-binding proteins"/>
    <property type="match status" value="3"/>
</dbReference>
<keyword evidence="2 4" id="KW-0460">Magnesium</keyword>
<comment type="similarity">
    <text evidence="4">Belongs to the RNR ribonuclease family. DIS3L2 subfamily.</text>
</comment>
<keyword evidence="4" id="KW-0269">Exonuclease</keyword>
<evidence type="ECO:0000256" key="5">
    <source>
        <dbReference type="SAM" id="Coils"/>
    </source>
</evidence>
<dbReference type="GO" id="GO:0000932">
    <property type="term" value="C:P-body"/>
    <property type="evidence" value="ECO:0007669"/>
    <property type="project" value="UniProtKB-SubCell"/>
</dbReference>
<dbReference type="PANTHER" id="PTHR23355:SF9">
    <property type="entry name" value="DIS3-LIKE EXONUCLEASE 2"/>
    <property type="match status" value="1"/>
</dbReference>
<keyword evidence="3 4" id="KW-0694">RNA-binding</keyword>
<dbReference type="EC" id="3.1.13.-" evidence="4"/>
<dbReference type="Proteomes" id="UP001388673">
    <property type="component" value="Unassembled WGS sequence"/>
</dbReference>
<feature type="region of interest" description="Disordered" evidence="6">
    <location>
        <begin position="1"/>
        <end position="222"/>
    </location>
</feature>
<feature type="region of interest" description="Disordered" evidence="6">
    <location>
        <begin position="1013"/>
        <end position="1039"/>
    </location>
</feature>
<feature type="region of interest" description="Disordered" evidence="6">
    <location>
        <begin position="236"/>
        <end position="304"/>
    </location>
</feature>
<keyword evidence="5" id="KW-0175">Coiled coil</keyword>
<dbReference type="FunFam" id="2.40.50.690:FF:000001">
    <property type="entry name" value="Cell wall biogenesis protein"/>
    <property type="match status" value="1"/>
</dbReference>
<protein>
    <recommendedName>
        <fullName evidence="4">DIS3-like exonuclease 2</fullName>
        <ecNumber evidence="4">3.1.13.-</ecNumber>
    </recommendedName>
</protein>
<evidence type="ECO:0000256" key="3">
    <source>
        <dbReference type="ARBA" id="ARBA00022884"/>
    </source>
</evidence>
<evidence type="ECO:0000313" key="9">
    <source>
        <dbReference type="Proteomes" id="UP001388673"/>
    </source>
</evidence>
<dbReference type="InterPro" id="IPR041505">
    <property type="entry name" value="Dis3_CSD2"/>
</dbReference>
<dbReference type="EMBL" id="JBCAWK010000006">
    <property type="protein sequence ID" value="KAK8854520.1"/>
    <property type="molecule type" value="Genomic_DNA"/>
</dbReference>
<dbReference type="PANTHER" id="PTHR23355">
    <property type="entry name" value="RIBONUCLEASE"/>
    <property type="match status" value="1"/>
</dbReference>
<evidence type="ECO:0000313" key="8">
    <source>
        <dbReference type="EMBL" id="KAK8854520.1"/>
    </source>
</evidence>
<name>A0AAW0YM14_9TREE</name>
<comment type="function">
    <text evidence="4">3'-5'-exoribonuclease that specifically recognizes RNAs polyuridylated at their 3' end and mediates their degradation. Component of an exosome-independent RNA degradation pathway that mediates degradation of cytoplasmic mRNAs that have been deadenylated and subsequently uridylated at their 3'.</text>
</comment>
<dbReference type="RefSeq" id="XP_066802758.1">
    <property type="nucleotide sequence ID" value="XM_066946366.1"/>
</dbReference>
<comment type="subcellular location">
    <subcellularLocation>
        <location evidence="4">Cytoplasm</location>
    </subcellularLocation>
    <subcellularLocation>
        <location evidence="4">Cytoplasm</location>
        <location evidence="4">P-body</location>
    </subcellularLocation>
</comment>
<dbReference type="GO" id="GO:0003723">
    <property type="term" value="F:RNA binding"/>
    <property type="evidence" value="ECO:0007669"/>
    <property type="project" value="UniProtKB-KW"/>
</dbReference>
<dbReference type="GO" id="GO:0046872">
    <property type="term" value="F:metal ion binding"/>
    <property type="evidence" value="ECO:0007669"/>
    <property type="project" value="UniProtKB-KW"/>
</dbReference>
<keyword evidence="4" id="KW-0540">Nuclease</keyword>
<organism evidence="8 9">
    <name type="scientific">Kwoniella newhampshirensis</name>
    <dbReference type="NCBI Taxonomy" id="1651941"/>
    <lineage>
        <taxon>Eukaryota</taxon>
        <taxon>Fungi</taxon>
        <taxon>Dikarya</taxon>
        <taxon>Basidiomycota</taxon>
        <taxon>Agaricomycotina</taxon>
        <taxon>Tremellomycetes</taxon>
        <taxon>Tremellales</taxon>
        <taxon>Cryptococcaceae</taxon>
        <taxon>Kwoniella</taxon>
    </lineage>
</organism>
<dbReference type="InterPro" id="IPR012340">
    <property type="entry name" value="NA-bd_OB-fold"/>
</dbReference>
<evidence type="ECO:0000256" key="4">
    <source>
        <dbReference type="HAMAP-Rule" id="MF_03045"/>
    </source>
</evidence>
<dbReference type="KEGG" id="kne:92180517"/>
<dbReference type="GeneID" id="92180517"/>
<dbReference type="GO" id="GO:1990074">
    <property type="term" value="P:polyuridylation-dependent mRNA catabolic process"/>
    <property type="evidence" value="ECO:0007669"/>
    <property type="project" value="UniProtKB-UniRule"/>
</dbReference>
<feature type="region of interest" description="Disordered" evidence="6">
    <location>
        <begin position="649"/>
        <end position="699"/>
    </location>
</feature>
<dbReference type="FunFam" id="2.40.50.700:FF:000002">
    <property type="entry name" value="Cell wall biogenesis protein"/>
    <property type="match status" value="1"/>
</dbReference>
<feature type="compositionally biased region" description="Basic and acidic residues" evidence="6">
    <location>
        <begin position="546"/>
        <end position="558"/>
    </location>
</feature>
<dbReference type="SMART" id="SM00955">
    <property type="entry name" value="RNB"/>
    <property type="match status" value="1"/>
</dbReference>
<feature type="compositionally biased region" description="Low complexity" evidence="6">
    <location>
        <begin position="16"/>
        <end position="41"/>
    </location>
</feature>
<reference evidence="8 9" key="1">
    <citation type="journal article" date="2024" name="bioRxiv">
        <title>Comparative genomics of Cryptococcus and Kwoniella reveals pathogenesis evolution and contrasting karyotype dynamics via intercentromeric recombination or chromosome fusion.</title>
        <authorList>
            <person name="Coelho M.A."/>
            <person name="David-Palma M."/>
            <person name="Shea T."/>
            <person name="Bowers K."/>
            <person name="McGinley-Smith S."/>
            <person name="Mohammad A.W."/>
            <person name="Gnirke A."/>
            <person name="Yurkov A.M."/>
            <person name="Nowrousian M."/>
            <person name="Sun S."/>
            <person name="Cuomo C.A."/>
            <person name="Heitman J."/>
        </authorList>
    </citation>
    <scope>NUCLEOTIDE SEQUENCE [LARGE SCALE GENOMIC DNA]</scope>
    <source>
        <strain evidence="8 9">CBS 13917</strain>
    </source>
</reference>
<sequence>MADPAVAPTPPPIPPTSSTLAPPSQNPSRPSSANSNRSGSSRGRGGRSSNGATSSNISRSNSNASSRGASESGRGDKKKQSGPTTTISGGVSLGMKDASSGESSQTSKKGKNGGATVSNATQKGREKQKDKSLVVGEKTQKPNNGNVAKGGKRSASNRRPAPINTAAAASEPRDFDSKPSSSDDPSGVQSEPTPRTLHAHVSAPRTAMQAAVDAANQKSAQSGALANLQKMISDLKTLPTQAGQSSGTSNGSRSASGAREPANSQSPAPTAPTSASSKPVKIPDPASTNGAKKLKADAPSFTPSFTSVSPIASSSGLSLSPKAIVPTVGSPVQPRSALQGTTIDPRRASSGPLAAVPPAPAFNASPVQTFPNTVPAFFQNQLPVHREADNEDLPPLSYAQHQDFPFQQQQLLSAQQQQYQYIQLLQAQLAATQLAAHQQQQQMQPQQQMGSFIAPRFQALAAQRAVAQQQQQIAQLAQAQQIYELQQAQILRQQEEVGPRASAADVAKNQPVFEEESPEPRNAVLGPTGRPQLAPSFTFGAKPRHAAKESVSEQDSTRDSMSPPQVNASPPVVVNRSEGIGGAAATGLAGLAARAHKRTGSEMSHAMQQQLAIQQEIEALQARQKELMQQDLASQGESPLTQLNTVLHTKQTPSQTLSRHRRVQSSLPSATPPEISGVPRDLSEDNDQPRALRNLGEMPPPPIPVGHSRRHSVNVFNKPAGTGAGFGMGGEIPEDGVPNGGGFGHHRSSSRSGMESGNWRLGSGSGSISNINNNASMQIADLAAAQAQLQSLAQFRAAAGGGHSKMASFSFPNMLPNLLAATTLQAPIGQSLWQQQQAFQMQLQQTAQGPQRKSLFAPYLPQASLPPLLQAGKLVVGVLRVNKKNRSDAYVATDVLEADIYICGSKDRNRALEGDIVAVELLDVDEVWGTKKDKEEKKRKKEENAAYDLKPSTAKKLEKKKDDVEVEGQGLTLFDDEEVNDETKPTYAGHVVAVVERMPGQLFSGQLGVLRPSSAATKEKQEIERREREGDRVRRDEPESRPKIVWFKPTDKRVPLIAIPTEQAPSDFIDNPEAYGNKLFVATIKRWPITSLHPFGTLVEELGPIGDKEVETSALLKDCNFPTEEFTDLTIKCLPPLPWSIPEREYDIRTDLRSDRVFTIDPPTAKDLDDALSVTRKDDGTIEVGVHIADVSYFVKANTAMDREARKRATSVYLVQRAVPMLPSQISEELCSLVPDVDRLTFSAIFTFDADGNIVGKKFARTIIKSCGKLSYADAQGVVDGGSLESRKVTGTFAVSEVEADIKLLHDLATKIKTKRIEAGAMLANKLKVSFELDDQGRPIDCETYRRTQANTLVEEFMLLANISVAQVIANGLPEQSLLRRHEAPIERRLDGFVKRAQKLGFEMDPASAGTLQKSFQKVVDADAALCLELLKKKSMQRARYFCTGMLDIAKYSHWALNTPLYTHFTSPIRRYADVLVHRMLDACLSSPNPNDVKFHMDRDQVAKCAQQCNMKKQSAKLAEEQSVHLYLCMLIHDLTERYGPVIREAKVTGVLDAAFDVVIPEFGIEKRVHVDKMPVENVVYDEHKDVLSLYWTSQDVLSFLAETTDDPHLLKIQSLGERHAIGTSTSQSADESAPFDDSLPSGTNSKQYAKSAQRVTPKYEGLRDVEGGHKVQDVRELMALPVIVTSDITKSPPVLVVYACNPYAA</sequence>
<dbReference type="GO" id="GO:0000956">
    <property type="term" value="P:nuclear-transcribed mRNA catabolic process"/>
    <property type="evidence" value="ECO:0007669"/>
    <property type="project" value="UniProtKB-UniRule"/>
</dbReference>
<keyword evidence="4" id="KW-0479">Metal-binding</keyword>
<dbReference type="Gene3D" id="2.40.50.700">
    <property type="match status" value="1"/>
</dbReference>
<feature type="compositionally biased region" description="Basic and acidic residues" evidence="6">
    <location>
        <begin position="1017"/>
        <end position="1039"/>
    </location>
</feature>
<dbReference type="InterPro" id="IPR001900">
    <property type="entry name" value="RNase_II/R"/>
</dbReference>
<dbReference type="InterPro" id="IPR050180">
    <property type="entry name" value="RNR_Ribonuclease"/>
</dbReference>
<evidence type="ECO:0000259" key="7">
    <source>
        <dbReference type="SMART" id="SM00955"/>
    </source>
</evidence>
<evidence type="ECO:0000256" key="6">
    <source>
        <dbReference type="SAM" id="MobiDB-lite"/>
    </source>
</evidence>
<keyword evidence="4" id="KW-0378">Hydrolase</keyword>
<dbReference type="Pfam" id="PF00773">
    <property type="entry name" value="RNB"/>
    <property type="match status" value="1"/>
</dbReference>
<feature type="compositionally biased region" description="Low complexity" evidence="6">
    <location>
        <begin position="243"/>
        <end position="279"/>
    </location>
</feature>
<evidence type="ECO:0000256" key="2">
    <source>
        <dbReference type="ARBA" id="ARBA00022842"/>
    </source>
</evidence>
<feature type="compositionally biased region" description="Polar residues" evidence="6">
    <location>
        <begin position="1641"/>
        <end position="1655"/>
    </location>
</feature>
<feature type="coiled-coil region" evidence="5">
    <location>
        <begin position="422"/>
        <end position="496"/>
    </location>
</feature>
<feature type="region of interest" description="Disordered" evidence="6">
    <location>
        <begin position="501"/>
        <end position="577"/>
    </location>
</feature>
<keyword evidence="9" id="KW-1185">Reference proteome</keyword>
<dbReference type="InterPro" id="IPR028591">
    <property type="entry name" value="DIS3L2"/>
</dbReference>
<feature type="region of interest" description="Disordered" evidence="6">
    <location>
        <begin position="1622"/>
        <end position="1656"/>
    </location>
</feature>
<dbReference type="Pfam" id="PF17877">
    <property type="entry name" value="Dis3l2_C_term"/>
    <property type="match status" value="1"/>
</dbReference>
<dbReference type="Gene3D" id="2.40.50.690">
    <property type="match status" value="1"/>
</dbReference>
<dbReference type="InterPro" id="IPR041093">
    <property type="entry name" value="Dis3l2-like_C"/>
</dbReference>
<feature type="compositionally biased region" description="Low complexity" evidence="6">
    <location>
        <begin position="49"/>
        <end position="72"/>
    </location>
</feature>
<feature type="compositionally biased region" description="Basic and acidic residues" evidence="6">
    <location>
        <begin position="681"/>
        <end position="690"/>
    </location>
</feature>
<dbReference type="Pfam" id="PF17849">
    <property type="entry name" value="OB_Dis3"/>
    <property type="match status" value="1"/>
</dbReference>
<feature type="domain" description="RNB" evidence="7">
    <location>
        <begin position="1149"/>
        <end position="1487"/>
    </location>
</feature>
<feature type="site" description="Important for catalytic activity" evidence="4">
    <location>
        <position position="1169"/>
    </location>
</feature>
<dbReference type="HAMAP" id="MF_03045">
    <property type="entry name" value="DIS3L2"/>
    <property type="match status" value="1"/>
</dbReference>